<name>A0A1G7SPH0_9PSEU</name>
<keyword evidence="2" id="KW-0288">FMN</keyword>
<dbReference type="CDD" id="cd02062">
    <property type="entry name" value="Nitro_FMN_reductase"/>
    <property type="match status" value="1"/>
</dbReference>
<organism evidence="5 6">
    <name type="scientific">Lentzea fradiae</name>
    <dbReference type="NCBI Taxonomy" id="200378"/>
    <lineage>
        <taxon>Bacteria</taxon>
        <taxon>Bacillati</taxon>
        <taxon>Actinomycetota</taxon>
        <taxon>Actinomycetes</taxon>
        <taxon>Pseudonocardiales</taxon>
        <taxon>Pseudonocardiaceae</taxon>
        <taxon>Lentzea</taxon>
    </lineage>
</organism>
<dbReference type="InterPro" id="IPR050627">
    <property type="entry name" value="Nitroreductase/BluB"/>
</dbReference>
<protein>
    <submittedName>
        <fullName evidence="5">Nitroreductase</fullName>
    </submittedName>
</protein>
<evidence type="ECO:0000256" key="1">
    <source>
        <dbReference type="ARBA" id="ARBA00022630"/>
    </source>
</evidence>
<proteinExistence type="predicted"/>
<dbReference type="SUPFAM" id="SSF55469">
    <property type="entry name" value="FMN-dependent nitroreductase-like"/>
    <property type="match status" value="1"/>
</dbReference>
<evidence type="ECO:0000256" key="2">
    <source>
        <dbReference type="ARBA" id="ARBA00022643"/>
    </source>
</evidence>
<evidence type="ECO:0000259" key="4">
    <source>
        <dbReference type="Pfam" id="PF00881"/>
    </source>
</evidence>
<accession>A0A1G7SPH0</accession>
<dbReference type="GO" id="GO:0016491">
    <property type="term" value="F:oxidoreductase activity"/>
    <property type="evidence" value="ECO:0007669"/>
    <property type="project" value="UniProtKB-KW"/>
</dbReference>
<dbReference type="OrthoDB" id="3358989at2"/>
<dbReference type="STRING" id="200378.SAMN05216553_106377"/>
<dbReference type="PANTHER" id="PTHR23026">
    <property type="entry name" value="NADPH NITROREDUCTASE"/>
    <property type="match status" value="1"/>
</dbReference>
<dbReference type="Pfam" id="PF00881">
    <property type="entry name" value="Nitroreductase"/>
    <property type="match status" value="1"/>
</dbReference>
<dbReference type="PANTHER" id="PTHR23026:SF90">
    <property type="entry name" value="IODOTYROSINE DEIODINASE 1"/>
    <property type="match status" value="1"/>
</dbReference>
<sequence>MEFQDVVRRRRMVRKFTDEPVAEESVRRIMRNAVRGPSAGFSQGQGFLVLQGEDVQRFAAKFEWWSNEDVKKAPVLVIPFSAKDVYLDRYAQADKGWTDRDENHWPVPYWDIDTGMAALLILQTAVDEGLGAVFFGTSRDEWPAIRAEFGVPESYSPIGVIAIGHPAETGVSDGASPRTRQRRPFDEVVHWGQWG</sequence>
<evidence type="ECO:0000313" key="6">
    <source>
        <dbReference type="Proteomes" id="UP000199623"/>
    </source>
</evidence>
<keyword evidence="1" id="KW-0285">Flavoprotein</keyword>
<gene>
    <name evidence="5" type="ORF">SAMN05216553_106377</name>
</gene>
<keyword evidence="6" id="KW-1185">Reference proteome</keyword>
<keyword evidence="3" id="KW-0560">Oxidoreductase</keyword>
<reference evidence="6" key="1">
    <citation type="submission" date="2016-10" db="EMBL/GenBank/DDBJ databases">
        <authorList>
            <person name="Varghese N."/>
            <person name="Submissions S."/>
        </authorList>
    </citation>
    <scope>NUCLEOTIDE SEQUENCE [LARGE SCALE GENOMIC DNA]</scope>
    <source>
        <strain evidence="6">CGMCC 4.3506</strain>
    </source>
</reference>
<dbReference type="InterPro" id="IPR000415">
    <property type="entry name" value="Nitroreductase-like"/>
</dbReference>
<dbReference type="RefSeq" id="WP_090050071.1">
    <property type="nucleotide sequence ID" value="NZ_FNCC01000006.1"/>
</dbReference>
<dbReference type="InterPro" id="IPR029479">
    <property type="entry name" value="Nitroreductase"/>
</dbReference>
<dbReference type="AlphaFoldDB" id="A0A1G7SPH0"/>
<evidence type="ECO:0000313" key="5">
    <source>
        <dbReference type="EMBL" id="SDG24782.1"/>
    </source>
</evidence>
<dbReference type="Proteomes" id="UP000199623">
    <property type="component" value="Unassembled WGS sequence"/>
</dbReference>
<dbReference type="EMBL" id="FNCC01000006">
    <property type="protein sequence ID" value="SDG24782.1"/>
    <property type="molecule type" value="Genomic_DNA"/>
</dbReference>
<dbReference type="Gene3D" id="3.40.109.10">
    <property type="entry name" value="NADH Oxidase"/>
    <property type="match status" value="1"/>
</dbReference>
<evidence type="ECO:0000256" key="3">
    <source>
        <dbReference type="ARBA" id="ARBA00023002"/>
    </source>
</evidence>
<feature type="domain" description="Nitroreductase" evidence="4">
    <location>
        <begin position="7"/>
        <end position="165"/>
    </location>
</feature>